<evidence type="ECO:0000256" key="1">
    <source>
        <dbReference type="SAM" id="MobiDB-lite"/>
    </source>
</evidence>
<comment type="caution">
    <text evidence="2">The sequence shown here is derived from an EMBL/GenBank/DDBJ whole genome shotgun (WGS) entry which is preliminary data.</text>
</comment>
<proteinExistence type="predicted"/>
<feature type="region of interest" description="Disordered" evidence="1">
    <location>
        <begin position="1"/>
        <end position="34"/>
    </location>
</feature>
<protein>
    <submittedName>
        <fullName evidence="2">Uncharacterized protein</fullName>
    </submittedName>
</protein>
<feature type="non-terminal residue" evidence="2">
    <location>
        <position position="1"/>
    </location>
</feature>
<evidence type="ECO:0000313" key="2">
    <source>
        <dbReference type="EMBL" id="GIM05277.1"/>
    </source>
</evidence>
<dbReference type="EMBL" id="BNCQ01000018">
    <property type="protein sequence ID" value="GIM05277.1"/>
    <property type="molecule type" value="Genomic_DNA"/>
</dbReference>
<reference evidence="2" key="1">
    <citation type="journal article" date="2021" name="Proc. Natl. Acad. Sci. U.S.A.">
        <title>Three genomes in the algal genus Volvox reveal the fate of a haploid sex-determining region after a transition to homothallism.</title>
        <authorList>
            <person name="Yamamoto K."/>
            <person name="Hamaji T."/>
            <person name="Kawai-Toyooka H."/>
            <person name="Matsuzaki R."/>
            <person name="Takahashi F."/>
            <person name="Nishimura Y."/>
            <person name="Kawachi M."/>
            <person name="Noguchi H."/>
            <person name="Minakuchi Y."/>
            <person name="Umen J.G."/>
            <person name="Toyoda A."/>
            <person name="Nozaki H."/>
        </authorList>
    </citation>
    <scope>NUCLEOTIDE SEQUENCE</scope>
    <source>
        <strain evidence="2">NIES-3785</strain>
    </source>
</reference>
<dbReference type="AlphaFoldDB" id="A0A8J4GE34"/>
<feature type="region of interest" description="Disordered" evidence="1">
    <location>
        <begin position="91"/>
        <end position="118"/>
    </location>
</feature>
<sequence length="118" mass="11424">VPPGAASPAPAPPASASASASAARVPVERSSNMVASSFAKQNEILPDARSDDQDTPAAHVLSTTATSGLSNGGYVDGIKISPPCAPDSRGVAPLPIASPSTAAPGGVGTALRPQAANQ</sequence>
<feature type="compositionally biased region" description="Pro residues" evidence="1">
    <location>
        <begin position="1"/>
        <end position="13"/>
    </location>
</feature>
<feature type="non-terminal residue" evidence="2">
    <location>
        <position position="118"/>
    </location>
</feature>
<dbReference type="Proteomes" id="UP000722791">
    <property type="component" value="Unassembled WGS sequence"/>
</dbReference>
<name>A0A8J4GE34_9CHLO</name>
<feature type="compositionally biased region" description="Low complexity" evidence="1">
    <location>
        <begin position="14"/>
        <end position="23"/>
    </location>
</feature>
<accession>A0A8J4GE34</accession>
<gene>
    <name evidence="2" type="ORF">Vretimale_9729</name>
</gene>
<evidence type="ECO:0000313" key="3">
    <source>
        <dbReference type="Proteomes" id="UP000722791"/>
    </source>
</evidence>
<organism evidence="2 3">
    <name type="scientific">Volvox reticuliferus</name>
    <dbReference type="NCBI Taxonomy" id="1737510"/>
    <lineage>
        <taxon>Eukaryota</taxon>
        <taxon>Viridiplantae</taxon>
        <taxon>Chlorophyta</taxon>
        <taxon>core chlorophytes</taxon>
        <taxon>Chlorophyceae</taxon>
        <taxon>CS clade</taxon>
        <taxon>Chlamydomonadales</taxon>
        <taxon>Volvocaceae</taxon>
        <taxon>Volvox</taxon>
    </lineage>
</organism>